<evidence type="ECO:0000256" key="1">
    <source>
        <dbReference type="SAM" id="MobiDB-lite"/>
    </source>
</evidence>
<keyword evidence="2" id="KW-1133">Transmembrane helix</keyword>
<dbReference type="Proteomes" id="UP000694843">
    <property type="component" value="Unplaced"/>
</dbReference>
<reference evidence="4" key="1">
    <citation type="submission" date="2025-08" db="UniProtKB">
        <authorList>
            <consortium name="RefSeq"/>
        </authorList>
    </citation>
    <scope>IDENTIFICATION</scope>
    <source>
        <tissue evidence="4">Whole organism</tissue>
    </source>
</reference>
<feature type="compositionally biased region" description="Polar residues" evidence="1">
    <location>
        <begin position="175"/>
        <end position="197"/>
    </location>
</feature>
<name>A0A8B7NG89_HYAAZ</name>
<feature type="region of interest" description="Disordered" evidence="1">
    <location>
        <begin position="168"/>
        <end position="197"/>
    </location>
</feature>
<evidence type="ECO:0000313" key="3">
    <source>
        <dbReference type="Proteomes" id="UP000694843"/>
    </source>
</evidence>
<protein>
    <submittedName>
        <fullName evidence="4">Uncharacterized protein LOC108669559 isoform X1</fullName>
    </submittedName>
</protein>
<proteinExistence type="predicted"/>
<feature type="transmembrane region" description="Helical" evidence="2">
    <location>
        <begin position="310"/>
        <end position="329"/>
    </location>
</feature>
<sequence length="674" mass="77091">MTMNFYATSLAFLSLKDGPPGCAVAGSSVRNARYYLACAMHFCAVEPRLFTYIAHNFLAHAWNVYLWSLQDKLSVFEELRWLLKAMKVLLRLLPALWELAIFQKLPGGPRYYHGIKLNIIEMPFILDVCEASSSIKLHLKELARGLYEFTKPSTALIPGYYLTSDDDARPVGQPGSDQQPQAYRNIQNPTSYSTPTSQDIISLHSLKQETIRELHGCIYHLLQNNESDWTEHNFTTLLETSKSIADHLSKLFCLARNDFDVDRAYVHEITKVSRNLACSHMRLITKCLKEIFLRQIFAVNFRGMAYRNGLAAAMALISGILGTIFSVAFSRHRAREELDFVPRLTLRIFFELSRQLGVVNSEILGGLPAMYVREEILIAACEQPYVSLFTEYESLPRRHSSDREAIEIAIEQIIDLKYVRPIQDWDFELPPMGGCVKEFVFHFAWTSMEYFALYFEYNIPGEGQLSQYTDFIIDLLVIRTSKLLRSHPLYVNLSYTLNVSSFKNESNLTRKFLENFATDDGSSEEDDKLPLFENIEEYVLKDELHFNREDSLFNDEFLNSLLARSSNMATSDPARLESELKPLLLGIKCLFKRQVTMLLTLVTYIREKLASVGVPCKIYGVLINDQVIELLQEAQNAIQPDDQDLVRTIAALQIFDQVFNGGLLTQVLRGTLVQ</sequence>
<accession>A0A8B7NG89</accession>
<keyword evidence="3" id="KW-1185">Reference proteome</keyword>
<dbReference type="RefSeq" id="XP_018012421.2">
    <property type="nucleotide sequence ID" value="XM_018156932.2"/>
</dbReference>
<evidence type="ECO:0000313" key="4">
    <source>
        <dbReference type="RefSeq" id="XP_018012421.2"/>
    </source>
</evidence>
<dbReference type="AlphaFoldDB" id="A0A8B7NG89"/>
<evidence type="ECO:0000256" key="2">
    <source>
        <dbReference type="SAM" id="Phobius"/>
    </source>
</evidence>
<keyword evidence="2" id="KW-0812">Transmembrane</keyword>
<keyword evidence="2" id="KW-0472">Membrane</keyword>
<gene>
    <name evidence="4" type="primary">LOC108669559</name>
</gene>
<organism evidence="3 4">
    <name type="scientific">Hyalella azteca</name>
    <name type="common">Amphipod</name>
    <dbReference type="NCBI Taxonomy" id="294128"/>
    <lineage>
        <taxon>Eukaryota</taxon>
        <taxon>Metazoa</taxon>
        <taxon>Ecdysozoa</taxon>
        <taxon>Arthropoda</taxon>
        <taxon>Crustacea</taxon>
        <taxon>Multicrustacea</taxon>
        <taxon>Malacostraca</taxon>
        <taxon>Eumalacostraca</taxon>
        <taxon>Peracarida</taxon>
        <taxon>Amphipoda</taxon>
        <taxon>Senticaudata</taxon>
        <taxon>Talitrida</taxon>
        <taxon>Talitroidea</taxon>
        <taxon>Hyalellidae</taxon>
        <taxon>Hyalella</taxon>
    </lineage>
</organism>
<dbReference type="GeneID" id="108669559"/>